<dbReference type="EMBL" id="JACEGA010000001">
    <property type="protein sequence ID" value="MBB2182512.1"/>
    <property type="molecule type" value="Genomic_DNA"/>
</dbReference>
<proteinExistence type="predicted"/>
<reference evidence="1 2" key="1">
    <citation type="submission" date="2020-07" db="EMBL/GenBank/DDBJ databases">
        <title>Characterization and genome sequencing of isolate MD1, a novel member within the family Lachnospiraceae.</title>
        <authorList>
            <person name="Rettenmaier R."/>
            <person name="Di Bello L."/>
            <person name="Zinser C."/>
            <person name="Scheitz K."/>
            <person name="Liebl W."/>
            <person name="Zverlov V."/>
        </authorList>
    </citation>
    <scope>NUCLEOTIDE SEQUENCE [LARGE SCALE GENOMIC DNA]</scope>
    <source>
        <strain evidence="1 2">MD1</strain>
    </source>
</reference>
<gene>
    <name evidence="1" type="ORF">H0486_06460</name>
</gene>
<evidence type="ECO:0000313" key="2">
    <source>
        <dbReference type="Proteomes" id="UP000574276"/>
    </source>
</evidence>
<protein>
    <submittedName>
        <fullName evidence="1">Uncharacterized protein</fullName>
    </submittedName>
</protein>
<accession>A0A839JZX7</accession>
<organism evidence="1 2">
    <name type="scientific">Variimorphobacter saccharofermentans</name>
    <dbReference type="NCBI Taxonomy" id="2755051"/>
    <lineage>
        <taxon>Bacteria</taxon>
        <taxon>Bacillati</taxon>
        <taxon>Bacillota</taxon>
        <taxon>Clostridia</taxon>
        <taxon>Lachnospirales</taxon>
        <taxon>Lachnospiraceae</taxon>
        <taxon>Variimorphobacter</taxon>
    </lineage>
</organism>
<dbReference type="Proteomes" id="UP000574276">
    <property type="component" value="Unassembled WGS sequence"/>
</dbReference>
<evidence type="ECO:0000313" key="1">
    <source>
        <dbReference type="EMBL" id="MBB2182512.1"/>
    </source>
</evidence>
<name>A0A839JZX7_9FIRM</name>
<keyword evidence="2" id="KW-1185">Reference proteome</keyword>
<dbReference type="AlphaFoldDB" id="A0A839JZX7"/>
<sequence>MASNVVAYIGYDSFDIILYLSRILQKLNRKVLIVDHSETSSLRYSIPEINGIDPKQNVVSYRQVDFTLMDVNEKLCDYYDDILIDCGYGQPKTNAQMLTRIVYVTDMYSYNSKRISNIRAYDDLNINTALLIREATDVKISTKSIAEETKKQIPPERISILYRDDRDYENSIKCHYNQNFCFLKTSTMLKAYLLNEIQVLCSHLPEKQIRMAYDKARKGV</sequence>
<dbReference type="RefSeq" id="WP_228352231.1">
    <property type="nucleotide sequence ID" value="NZ_JACEGA010000001.1"/>
</dbReference>
<comment type="caution">
    <text evidence="1">The sequence shown here is derived from an EMBL/GenBank/DDBJ whole genome shotgun (WGS) entry which is preliminary data.</text>
</comment>